<evidence type="ECO:0000313" key="2">
    <source>
        <dbReference type="EMBL" id="MEP0816942.1"/>
    </source>
</evidence>
<dbReference type="Pfam" id="PF13181">
    <property type="entry name" value="TPR_8"/>
    <property type="match status" value="1"/>
</dbReference>
<organism evidence="2 3">
    <name type="scientific">Trichocoleus desertorum GB2-A4</name>
    <dbReference type="NCBI Taxonomy" id="2933944"/>
    <lineage>
        <taxon>Bacteria</taxon>
        <taxon>Bacillati</taxon>
        <taxon>Cyanobacteriota</taxon>
        <taxon>Cyanophyceae</taxon>
        <taxon>Leptolyngbyales</taxon>
        <taxon>Trichocoleusaceae</taxon>
        <taxon>Trichocoleus</taxon>
    </lineage>
</organism>
<dbReference type="Proteomes" id="UP001464891">
    <property type="component" value="Unassembled WGS sequence"/>
</dbReference>
<accession>A0ABV0J594</accession>
<feature type="repeat" description="TPR" evidence="1">
    <location>
        <begin position="389"/>
        <end position="422"/>
    </location>
</feature>
<feature type="repeat" description="TPR" evidence="1">
    <location>
        <begin position="309"/>
        <end position="342"/>
    </location>
</feature>
<dbReference type="PROSITE" id="PS50005">
    <property type="entry name" value="TPR"/>
    <property type="match status" value="4"/>
</dbReference>
<protein>
    <submittedName>
        <fullName evidence="2">DUF2225 domain-containing protein</fullName>
    </submittedName>
</protein>
<proteinExistence type="predicted"/>
<dbReference type="SMART" id="SM00028">
    <property type="entry name" value="TPR"/>
    <property type="match status" value="8"/>
</dbReference>
<dbReference type="Pfam" id="PF13424">
    <property type="entry name" value="TPR_12"/>
    <property type="match status" value="3"/>
</dbReference>
<feature type="repeat" description="TPR" evidence="1">
    <location>
        <begin position="433"/>
        <end position="466"/>
    </location>
</feature>
<keyword evidence="1" id="KW-0802">TPR repeat</keyword>
<dbReference type="RefSeq" id="WP_190439249.1">
    <property type="nucleotide sequence ID" value="NZ_JAMPKM010000003.1"/>
</dbReference>
<reference evidence="2 3" key="1">
    <citation type="submission" date="2022-04" db="EMBL/GenBank/DDBJ databases">
        <title>Positive selection, recombination, and allopatry shape intraspecific diversity of widespread and dominant cyanobacteria.</title>
        <authorList>
            <person name="Wei J."/>
            <person name="Shu W."/>
            <person name="Hu C."/>
        </authorList>
    </citation>
    <scope>NUCLEOTIDE SEQUENCE [LARGE SCALE GENOMIC DNA]</scope>
    <source>
        <strain evidence="2 3">GB2-A4</strain>
    </source>
</reference>
<evidence type="ECO:0000256" key="1">
    <source>
        <dbReference type="PROSITE-ProRule" id="PRU00339"/>
    </source>
</evidence>
<dbReference type="InterPro" id="IPR019734">
    <property type="entry name" value="TPR_rpt"/>
</dbReference>
<dbReference type="Gene3D" id="1.25.40.10">
    <property type="entry name" value="Tetratricopeptide repeat domain"/>
    <property type="match status" value="4"/>
</dbReference>
<dbReference type="Pfam" id="PF13374">
    <property type="entry name" value="TPR_10"/>
    <property type="match status" value="1"/>
</dbReference>
<evidence type="ECO:0000313" key="3">
    <source>
        <dbReference type="Proteomes" id="UP001464891"/>
    </source>
</evidence>
<name>A0ABV0J594_9CYAN</name>
<comment type="caution">
    <text evidence="2">The sequence shown here is derived from an EMBL/GenBank/DDBJ whole genome shotgun (WGS) entry which is preliminary data.</text>
</comment>
<sequence>MRLTQVSAIALTLVFSLLPVHLPGWSSSVAIAEGKPPKIDRRERAMLLISKAEWVYSARFPEASLPLYEQGFRLLQEVGDRTQEADVLMELANRIRFRGRLQAALPYYQRVLALHQKGIVVAAPQRLPHRGKASAIAIGDIYQAARQFDQALSAYEQALAFKHEIEGEWTDANIVTKMGTVHHLAGRPERAIAAYQQAQSLYRRTGDNLPGVFFQKTKLLNRVGLVHQSQGQPKLALAAYQQGLAALKNKRGEPERIVDRVLTLENIRDLHQAQGEKAQVAAYTQQAKEALSEPLPALDVGGTDHFRRAEVLATIGSFYLEAGQLKRAKHYYDRAVAIARESPFTPAEDNILSRIRTDYRQLGRLEQTLSVQQRQMEISRSKGQSINIAASLRFLGETYQQLQQWQAALSAYQQALSTLQSSQKSNREPLTIALLRFRIGTVYQAQGQPEQALTAYQQALALYQEFRFPEGQVQVLQQIGKLYEAQGKVELAQQHYQQAETLLNQLLSFFRT</sequence>
<keyword evidence="3" id="KW-1185">Reference proteome</keyword>
<dbReference type="PANTHER" id="PTHR10098">
    <property type="entry name" value="RAPSYN-RELATED"/>
    <property type="match status" value="1"/>
</dbReference>
<feature type="repeat" description="TPR" evidence="1">
    <location>
        <begin position="132"/>
        <end position="165"/>
    </location>
</feature>
<gene>
    <name evidence="2" type="ORF">NC998_07520</name>
</gene>
<dbReference type="SUPFAM" id="SSF48452">
    <property type="entry name" value="TPR-like"/>
    <property type="match status" value="3"/>
</dbReference>
<dbReference type="EMBL" id="JAMPKM010000003">
    <property type="protein sequence ID" value="MEP0816942.1"/>
    <property type="molecule type" value="Genomic_DNA"/>
</dbReference>
<dbReference type="InterPro" id="IPR011990">
    <property type="entry name" value="TPR-like_helical_dom_sf"/>
</dbReference>